<evidence type="ECO:0000313" key="4">
    <source>
        <dbReference type="Proteomes" id="UP000016637"/>
    </source>
</evidence>
<sequence>MKLIKNRKFTYTKEKIKLEHLGANYFSIKFLAVDNSNIYADMIVPKGNIRGVIIEFPEYEMQNKDYLTLSRYSILGYAVVSVHVRGQAGNSENKQPGSIYFPYVEIFNDKPYYKFVYQDALDIVQIVKKEFSNIELLLFGVGQGAAISVVCAAFNKDIKNLFIADIALCDFKTIYKENEDEDYYLAIRKFSKNYPEKEDYLLKQLAEIDILNYVVSVESKVYYCFSQLDVKTPKNCQEKFLALLKNKEVISYRKLEYKEIFQHPFDDFILKKLSERN</sequence>
<dbReference type="RefSeq" id="WP_021753367.1">
    <property type="nucleotide sequence ID" value="NZ_KI271860.1"/>
</dbReference>
<name>U2Q7D1_9BACL</name>
<keyword evidence="4" id="KW-1185">Reference proteome</keyword>
<evidence type="ECO:0000256" key="1">
    <source>
        <dbReference type="PIRSR" id="PIRSR639069-2"/>
    </source>
</evidence>
<dbReference type="InterPro" id="IPR008391">
    <property type="entry name" value="AXE1_dom"/>
</dbReference>
<dbReference type="InterPro" id="IPR029058">
    <property type="entry name" value="AB_hydrolase_fold"/>
</dbReference>
<dbReference type="GO" id="GO:0005976">
    <property type="term" value="P:polysaccharide metabolic process"/>
    <property type="evidence" value="ECO:0007669"/>
    <property type="project" value="TreeGrafter"/>
</dbReference>
<dbReference type="SUPFAM" id="SSF53474">
    <property type="entry name" value="alpha/beta-Hydrolases"/>
    <property type="match status" value="1"/>
</dbReference>
<evidence type="ECO:0000313" key="3">
    <source>
        <dbReference type="EMBL" id="ERK58695.1"/>
    </source>
</evidence>
<dbReference type="PATRIC" id="fig|1321820.3.peg.706"/>
<dbReference type="PANTHER" id="PTHR40111:SF1">
    <property type="entry name" value="CEPHALOSPORIN-C DEACETYLASE"/>
    <property type="match status" value="1"/>
</dbReference>
<dbReference type="PANTHER" id="PTHR40111">
    <property type="entry name" value="CEPHALOSPORIN-C DEACETYLASE"/>
    <property type="match status" value="1"/>
</dbReference>
<protein>
    <submittedName>
        <fullName evidence="3">Acetyl xylan esterase</fullName>
    </submittedName>
</protein>
<dbReference type="Pfam" id="PF05448">
    <property type="entry name" value="AXE1"/>
    <property type="match status" value="1"/>
</dbReference>
<dbReference type="Gene3D" id="3.40.50.1820">
    <property type="entry name" value="alpha/beta hydrolase"/>
    <property type="match status" value="1"/>
</dbReference>
<organism evidence="3 4">
    <name type="scientific">Gemella bergeri ATCC 700627</name>
    <dbReference type="NCBI Taxonomy" id="1321820"/>
    <lineage>
        <taxon>Bacteria</taxon>
        <taxon>Bacillati</taxon>
        <taxon>Bacillota</taxon>
        <taxon>Bacilli</taxon>
        <taxon>Bacillales</taxon>
        <taxon>Gemellaceae</taxon>
        <taxon>Gemella</taxon>
    </lineage>
</organism>
<dbReference type="GO" id="GO:0052689">
    <property type="term" value="F:carboxylic ester hydrolase activity"/>
    <property type="evidence" value="ECO:0007669"/>
    <property type="project" value="TreeGrafter"/>
</dbReference>
<reference evidence="3 4" key="1">
    <citation type="submission" date="2013-08" db="EMBL/GenBank/DDBJ databases">
        <authorList>
            <person name="Weinstock G."/>
            <person name="Sodergren E."/>
            <person name="Wylie T."/>
            <person name="Fulton L."/>
            <person name="Fulton R."/>
            <person name="Fronick C."/>
            <person name="O'Laughlin M."/>
            <person name="Godfrey J."/>
            <person name="Miner T."/>
            <person name="Herter B."/>
            <person name="Appelbaum E."/>
            <person name="Cordes M."/>
            <person name="Lek S."/>
            <person name="Wollam A."/>
            <person name="Pepin K.H."/>
            <person name="Palsikar V.B."/>
            <person name="Mitreva M."/>
            <person name="Wilson R.K."/>
        </authorList>
    </citation>
    <scope>NUCLEOTIDE SEQUENCE [LARGE SCALE GENOMIC DNA]</scope>
    <source>
        <strain evidence="3 4">ATCC 700627</strain>
    </source>
</reference>
<feature type="domain" description="Acetyl xylan esterase" evidence="2">
    <location>
        <begin position="14"/>
        <end position="259"/>
    </location>
</feature>
<dbReference type="InterPro" id="IPR039069">
    <property type="entry name" value="CE7"/>
</dbReference>
<dbReference type="Proteomes" id="UP000016637">
    <property type="component" value="Unassembled WGS sequence"/>
</dbReference>
<proteinExistence type="predicted"/>
<dbReference type="EMBL" id="AWVP01000044">
    <property type="protein sequence ID" value="ERK58695.1"/>
    <property type="molecule type" value="Genomic_DNA"/>
</dbReference>
<evidence type="ECO:0000259" key="2">
    <source>
        <dbReference type="Pfam" id="PF05448"/>
    </source>
</evidence>
<feature type="binding site" evidence="1">
    <location>
        <position position="59"/>
    </location>
    <ligand>
        <name>substrate</name>
    </ligand>
</feature>
<dbReference type="AlphaFoldDB" id="U2Q7D1"/>
<dbReference type="eggNOG" id="COG3458">
    <property type="taxonomic scope" value="Bacteria"/>
</dbReference>
<dbReference type="HOGENOM" id="CLU_1003847_0_0_9"/>
<gene>
    <name evidence="3" type="ORF">HMPREF1983_00722</name>
</gene>
<accession>U2Q7D1</accession>
<comment type="caution">
    <text evidence="3">The sequence shown here is derived from an EMBL/GenBank/DDBJ whole genome shotgun (WGS) entry which is preliminary data.</text>
</comment>